<reference evidence="2" key="1">
    <citation type="journal article" date="2014" name="Int. J. Syst. Evol. Microbiol.">
        <title>Complete genome sequence of Corynebacterium casei LMG S-19264T (=DSM 44701T), isolated from a smear-ripened cheese.</title>
        <authorList>
            <consortium name="US DOE Joint Genome Institute (JGI-PGF)"/>
            <person name="Walter F."/>
            <person name="Albersmeier A."/>
            <person name="Kalinowski J."/>
            <person name="Ruckert C."/>
        </authorList>
    </citation>
    <scope>NUCLEOTIDE SEQUENCE</scope>
    <source>
        <strain evidence="2">CGMCC 1.15760</strain>
    </source>
</reference>
<reference evidence="2" key="2">
    <citation type="submission" date="2020-09" db="EMBL/GenBank/DDBJ databases">
        <authorList>
            <person name="Sun Q."/>
            <person name="Zhou Y."/>
        </authorList>
    </citation>
    <scope>NUCLEOTIDE SEQUENCE</scope>
    <source>
        <strain evidence="2">CGMCC 1.15760</strain>
    </source>
</reference>
<evidence type="ECO:0000256" key="1">
    <source>
        <dbReference type="SAM" id="Phobius"/>
    </source>
</evidence>
<gene>
    <name evidence="2" type="ORF">GCM10007425_19520</name>
</gene>
<comment type="caution">
    <text evidence="2">The sequence shown here is derived from an EMBL/GenBank/DDBJ whole genome shotgun (WGS) entry which is preliminary data.</text>
</comment>
<name>A0A917G6A6_9BACI</name>
<keyword evidence="3" id="KW-1185">Reference proteome</keyword>
<organism evidence="2 3">
    <name type="scientific">Lysinibacillus alkalisoli</name>
    <dbReference type="NCBI Taxonomy" id="1911548"/>
    <lineage>
        <taxon>Bacteria</taxon>
        <taxon>Bacillati</taxon>
        <taxon>Bacillota</taxon>
        <taxon>Bacilli</taxon>
        <taxon>Bacillales</taxon>
        <taxon>Bacillaceae</taxon>
        <taxon>Lysinibacillus</taxon>
    </lineage>
</organism>
<evidence type="ECO:0008006" key="4">
    <source>
        <dbReference type="Google" id="ProtNLM"/>
    </source>
</evidence>
<evidence type="ECO:0000313" key="3">
    <source>
        <dbReference type="Proteomes" id="UP000616608"/>
    </source>
</evidence>
<dbReference type="RefSeq" id="WP_188614866.1">
    <property type="nucleotide sequence ID" value="NZ_BMJT01000006.1"/>
</dbReference>
<dbReference type="Proteomes" id="UP000616608">
    <property type="component" value="Unassembled WGS sequence"/>
</dbReference>
<keyword evidence="1" id="KW-0812">Transmembrane</keyword>
<feature type="transmembrane region" description="Helical" evidence="1">
    <location>
        <begin position="29"/>
        <end position="48"/>
    </location>
</feature>
<evidence type="ECO:0000313" key="2">
    <source>
        <dbReference type="EMBL" id="GGG25055.1"/>
    </source>
</evidence>
<dbReference type="AlphaFoldDB" id="A0A917G6A6"/>
<sequence>MNAKVITTILVVAASVSSLYFIIQEQFNYAVLALTIMFTLSNAFRAYSFKEQGLVKESKIMRYLAIFFALATVMVIVVIVKG</sequence>
<keyword evidence="1" id="KW-1133">Transmembrane helix</keyword>
<feature type="transmembrane region" description="Helical" evidence="1">
    <location>
        <begin position="60"/>
        <end position="80"/>
    </location>
</feature>
<feature type="transmembrane region" description="Helical" evidence="1">
    <location>
        <begin position="5"/>
        <end position="23"/>
    </location>
</feature>
<accession>A0A917G6A6</accession>
<keyword evidence="1" id="KW-0472">Membrane</keyword>
<proteinExistence type="predicted"/>
<dbReference type="EMBL" id="BMJT01000006">
    <property type="protein sequence ID" value="GGG25055.1"/>
    <property type="molecule type" value="Genomic_DNA"/>
</dbReference>
<protein>
    <recommendedName>
        <fullName evidence="4">Aspartyl/asparaginyl-tRNA synthetase</fullName>
    </recommendedName>
</protein>